<organism evidence="1 2">
    <name type="scientific">Rhododendron griersonianum</name>
    <dbReference type="NCBI Taxonomy" id="479676"/>
    <lineage>
        <taxon>Eukaryota</taxon>
        <taxon>Viridiplantae</taxon>
        <taxon>Streptophyta</taxon>
        <taxon>Embryophyta</taxon>
        <taxon>Tracheophyta</taxon>
        <taxon>Spermatophyta</taxon>
        <taxon>Magnoliopsida</taxon>
        <taxon>eudicotyledons</taxon>
        <taxon>Gunneridae</taxon>
        <taxon>Pentapetalae</taxon>
        <taxon>asterids</taxon>
        <taxon>Ericales</taxon>
        <taxon>Ericaceae</taxon>
        <taxon>Ericoideae</taxon>
        <taxon>Rhodoreae</taxon>
        <taxon>Rhododendron</taxon>
    </lineage>
</organism>
<gene>
    <name evidence="1" type="ORF">RHGRI_017253</name>
</gene>
<evidence type="ECO:0000313" key="1">
    <source>
        <dbReference type="EMBL" id="KAG5544747.1"/>
    </source>
</evidence>
<accession>A0AAV6JX44</accession>
<dbReference type="Proteomes" id="UP000823749">
    <property type="component" value="Chromosome 6"/>
</dbReference>
<dbReference type="AlphaFoldDB" id="A0AAV6JX44"/>
<sequence length="83" mass="9655">MNLCIFFIPLKDQAPQQASDSSVTSSDLIDEQIFYFHLQRPKSRSGFGFMLSTWGCRHFSRLSTHRVSRLLSDGGHRQWFCRS</sequence>
<keyword evidence="2" id="KW-1185">Reference proteome</keyword>
<reference evidence="1 2" key="1">
    <citation type="submission" date="2020-08" db="EMBL/GenBank/DDBJ databases">
        <title>Plant Genome Project.</title>
        <authorList>
            <person name="Zhang R.-G."/>
        </authorList>
    </citation>
    <scope>NUCLEOTIDE SEQUENCE [LARGE SCALE GENOMIC DNA]</scope>
    <source>
        <strain evidence="1">WSP0</strain>
        <tissue evidence="1">Leaf</tissue>
    </source>
</reference>
<protein>
    <submittedName>
        <fullName evidence="1">Uncharacterized protein</fullName>
    </submittedName>
</protein>
<name>A0AAV6JX44_9ERIC</name>
<proteinExistence type="predicted"/>
<comment type="caution">
    <text evidence="1">The sequence shown here is derived from an EMBL/GenBank/DDBJ whole genome shotgun (WGS) entry which is preliminary data.</text>
</comment>
<dbReference type="EMBL" id="JACTNZ010000006">
    <property type="protein sequence ID" value="KAG5544747.1"/>
    <property type="molecule type" value="Genomic_DNA"/>
</dbReference>
<evidence type="ECO:0000313" key="2">
    <source>
        <dbReference type="Proteomes" id="UP000823749"/>
    </source>
</evidence>